<dbReference type="Pfam" id="PF07992">
    <property type="entry name" value="Pyr_redox_2"/>
    <property type="match status" value="1"/>
</dbReference>
<dbReference type="EMBL" id="KB295062">
    <property type="protein sequence ID" value="ELU13703.1"/>
    <property type="molecule type" value="Genomic_DNA"/>
</dbReference>
<dbReference type="GO" id="GO:0005737">
    <property type="term" value="C:cytoplasm"/>
    <property type="evidence" value="ECO:0007669"/>
    <property type="project" value="TreeGrafter"/>
</dbReference>
<evidence type="ECO:0000313" key="12">
    <source>
        <dbReference type="EnsemblMetazoa" id="CapteP220434"/>
    </source>
</evidence>
<dbReference type="GO" id="GO:0051537">
    <property type="term" value="F:2 iron, 2 sulfur cluster binding"/>
    <property type="evidence" value="ECO:0007669"/>
    <property type="project" value="UniProtKB-KW"/>
</dbReference>
<evidence type="ECO:0000256" key="4">
    <source>
        <dbReference type="ARBA" id="ARBA00022714"/>
    </source>
</evidence>
<dbReference type="InterPro" id="IPR036188">
    <property type="entry name" value="FAD/NAD-bd_sf"/>
</dbReference>
<dbReference type="STRING" id="283909.R7V4F0"/>
<keyword evidence="7" id="KW-0560">Oxidoreductase</keyword>
<dbReference type="Gene3D" id="3.30.390.30">
    <property type="match status" value="1"/>
</dbReference>
<dbReference type="PROSITE" id="PS51296">
    <property type="entry name" value="RIESKE"/>
    <property type="match status" value="1"/>
</dbReference>
<dbReference type="EMBL" id="AMQN01000741">
    <property type="status" value="NOT_ANNOTATED_CDS"/>
    <property type="molecule type" value="Genomic_DNA"/>
</dbReference>
<evidence type="ECO:0000256" key="3">
    <source>
        <dbReference type="ARBA" id="ARBA00022630"/>
    </source>
</evidence>
<keyword evidence="5" id="KW-0479">Metal-binding</keyword>
<organism evidence="11">
    <name type="scientific">Capitella teleta</name>
    <name type="common">Polychaete worm</name>
    <dbReference type="NCBI Taxonomy" id="283909"/>
    <lineage>
        <taxon>Eukaryota</taxon>
        <taxon>Metazoa</taxon>
        <taxon>Spiralia</taxon>
        <taxon>Lophotrochozoa</taxon>
        <taxon>Annelida</taxon>
        <taxon>Polychaeta</taxon>
        <taxon>Sedentaria</taxon>
        <taxon>Scolecida</taxon>
        <taxon>Capitellidae</taxon>
        <taxon>Capitella</taxon>
    </lineage>
</organism>
<evidence type="ECO:0000256" key="6">
    <source>
        <dbReference type="ARBA" id="ARBA00022827"/>
    </source>
</evidence>
<evidence type="ECO:0000256" key="2">
    <source>
        <dbReference type="ARBA" id="ARBA00006442"/>
    </source>
</evidence>
<evidence type="ECO:0000313" key="11">
    <source>
        <dbReference type="EMBL" id="ELU13703.1"/>
    </source>
</evidence>
<dbReference type="SUPFAM" id="SSF55424">
    <property type="entry name" value="FAD/NAD-linked reductases, dimerisation (C-terminal) domain"/>
    <property type="match status" value="1"/>
</dbReference>
<reference evidence="13" key="1">
    <citation type="submission" date="2012-12" db="EMBL/GenBank/DDBJ databases">
        <authorList>
            <person name="Hellsten U."/>
            <person name="Grimwood J."/>
            <person name="Chapman J.A."/>
            <person name="Shapiro H."/>
            <person name="Aerts A."/>
            <person name="Otillar R.P."/>
            <person name="Terry A.Y."/>
            <person name="Boore J.L."/>
            <person name="Simakov O."/>
            <person name="Marletaz F."/>
            <person name="Cho S.-J."/>
            <person name="Edsinger-Gonzales E."/>
            <person name="Havlak P."/>
            <person name="Kuo D.-H."/>
            <person name="Larsson T."/>
            <person name="Lv J."/>
            <person name="Arendt D."/>
            <person name="Savage R."/>
            <person name="Osoegawa K."/>
            <person name="de Jong P."/>
            <person name="Lindberg D.R."/>
            <person name="Seaver E.C."/>
            <person name="Weisblat D.A."/>
            <person name="Putnam N.H."/>
            <person name="Grigoriev I.V."/>
            <person name="Rokhsar D.S."/>
        </authorList>
    </citation>
    <scope>NUCLEOTIDE SEQUENCE</scope>
    <source>
        <strain evidence="13">I ESC-2004</strain>
    </source>
</reference>
<dbReference type="InterPro" id="IPR028202">
    <property type="entry name" value="Reductase_C"/>
</dbReference>
<evidence type="ECO:0000259" key="10">
    <source>
        <dbReference type="PROSITE" id="PS51296"/>
    </source>
</evidence>
<dbReference type="PANTHER" id="PTHR43557:SF2">
    <property type="entry name" value="RIESKE DOMAIN-CONTAINING PROTEIN-RELATED"/>
    <property type="match status" value="1"/>
</dbReference>
<reference evidence="12" key="3">
    <citation type="submission" date="2015-06" db="UniProtKB">
        <authorList>
            <consortium name="EnsemblMetazoa"/>
        </authorList>
    </citation>
    <scope>IDENTIFICATION</scope>
</reference>
<keyword evidence="4" id="KW-0001">2Fe-2S</keyword>
<dbReference type="InterPro" id="IPR050446">
    <property type="entry name" value="FAD-oxidoreductase/Apoptosis"/>
</dbReference>
<accession>R7V4F0</accession>
<evidence type="ECO:0000256" key="7">
    <source>
        <dbReference type="ARBA" id="ARBA00023002"/>
    </source>
</evidence>
<protein>
    <recommendedName>
        <fullName evidence="10">Rieske domain-containing protein</fullName>
    </recommendedName>
</protein>
<keyword evidence="3" id="KW-0285">Flavoprotein</keyword>
<dbReference type="EnsemblMetazoa" id="CapteT220434">
    <property type="protein sequence ID" value="CapteP220434"/>
    <property type="gene ID" value="CapteG220434"/>
</dbReference>
<dbReference type="FunFam" id="2.102.10.10:FF:000003">
    <property type="entry name" value="apoptosis-inducing factor 3 isoform X2"/>
    <property type="match status" value="1"/>
</dbReference>
<comment type="similarity">
    <text evidence="2">Belongs to the FAD-dependent oxidoreductase family.</text>
</comment>
<dbReference type="InterPro" id="IPR017941">
    <property type="entry name" value="Rieske_2Fe-2S"/>
</dbReference>
<dbReference type="Proteomes" id="UP000014760">
    <property type="component" value="Unassembled WGS sequence"/>
</dbReference>
<dbReference type="PANTHER" id="PTHR43557">
    <property type="entry name" value="APOPTOSIS-INDUCING FACTOR 1"/>
    <property type="match status" value="1"/>
</dbReference>
<evidence type="ECO:0000256" key="9">
    <source>
        <dbReference type="ARBA" id="ARBA00023014"/>
    </source>
</evidence>
<dbReference type="PRINTS" id="PR00368">
    <property type="entry name" value="FADPNR"/>
</dbReference>
<gene>
    <name evidence="11" type="ORF">CAPTEDRAFT_220434</name>
</gene>
<dbReference type="AlphaFoldDB" id="R7V4F0"/>
<feature type="domain" description="Rieske" evidence="10">
    <location>
        <begin position="26"/>
        <end position="121"/>
    </location>
</feature>
<reference evidence="11 13" key="2">
    <citation type="journal article" date="2013" name="Nature">
        <title>Insights into bilaterian evolution from three spiralian genomes.</title>
        <authorList>
            <person name="Simakov O."/>
            <person name="Marletaz F."/>
            <person name="Cho S.J."/>
            <person name="Edsinger-Gonzales E."/>
            <person name="Havlak P."/>
            <person name="Hellsten U."/>
            <person name="Kuo D.H."/>
            <person name="Larsson T."/>
            <person name="Lv J."/>
            <person name="Arendt D."/>
            <person name="Savage R."/>
            <person name="Osoegawa K."/>
            <person name="de Jong P."/>
            <person name="Grimwood J."/>
            <person name="Chapman J.A."/>
            <person name="Shapiro H."/>
            <person name="Aerts A."/>
            <person name="Otillar R.P."/>
            <person name="Terry A.Y."/>
            <person name="Boore J.L."/>
            <person name="Grigoriev I.V."/>
            <person name="Lindberg D.R."/>
            <person name="Seaver E.C."/>
            <person name="Weisblat D.A."/>
            <person name="Putnam N.H."/>
            <person name="Rokhsar D.S."/>
        </authorList>
    </citation>
    <scope>NUCLEOTIDE SEQUENCE</scope>
    <source>
        <strain evidence="11 13">I ESC-2004</strain>
    </source>
</reference>
<proteinExistence type="inferred from homology"/>
<comment type="cofactor">
    <cofactor evidence="1">
        <name>FAD</name>
        <dbReference type="ChEBI" id="CHEBI:57692"/>
    </cofactor>
</comment>
<keyword evidence="6" id="KW-0274">FAD</keyword>
<dbReference type="HOGENOM" id="CLU_003291_4_2_1"/>
<dbReference type="Pfam" id="PF00355">
    <property type="entry name" value="Rieske"/>
    <property type="match status" value="1"/>
</dbReference>
<evidence type="ECO:0000256" key="8">
    <source>
        <dbReference type="ARBA" id="ARBA00023004"/>
    </source>
</evidence>
<sequence length="550" mass="60498">MGNLFSDERGISFGQQKEDEGEVVEEVVCDENDLNDGQMKEVQVDEKPILLVKEGGVIRAIGGKCTHYGAPLIKGTLCDGRVRCPWHGACFNVATGDIEDFPGLDSLHTFKVQVKNGKVKVRARKQALESNRKLKKIADKETCRPEHILLIGGGPASLVCAETLRKEGYTGNITMSTNETNLPYERVKLSKAIGVDAKTIGLRKKDFYSDHNIVIRTDMTAKKLNTVLNTVTFENGEQLFYDKLLIATGVRPRVMTCKGSDLKNIVNLRSPEDGAAILKNGEGKDVVIVGASFIGIEVAASLGPKAKSLTIVDKGDVPFQKSFGTQVGSAIRNLLENNLTGIKYHSRTSVKEFVGKNNKLQRIILMNGEEIPADLCIVGIGTEANTDWLADSGVSLALNKCIRVDKQMHSNKQDVYAAGDLTVFPLFMAKNEMTNIQHWQMAHQQGRIVALNMLGFQVNIHSVPYFWTVIFGKSLRYAGYAVGFDDIVIRGDAMALKFVAFYTKGDEVVAVASMNYDPIVSRVADYFHAGKTVRKCTVQESPDGWIDLND</sequence>
<dbReference type="GO" id="GO:0046872">
    <property type="term" value="F:metal ion binding"/>
    <property type="evidence" value="ECO:0007669"/>
    <property type="project" value="UniProtKB-KW"/>
</dbReference>
<dbReference type="PRINTS" id="PR00469">
    <property type="entry name" value="PNDRDTASEII"/>
</dbReference>
<dbReference type="CDD" id="cd03478">
    <property type="entry name" value="Rieske_AIFL_N"/>
    <property type="match status" value="1"/>
</dbReference>
<keyword evidence="8" id="KW-0408">Iron</keyword>
<dbReference type="Gene3D" id="2.102.10.10">
    <property type="entry name" value="Rieske [2Fe-2S] iron-sulphur domain"/>
    <property type="match status" value="1"/>
</dbReference>
<dbReference type="Gene3D" id="3.50.50.60">
    <property type="entry name" value="FAD/NAD(P)-binding domain"/>
    <property type="match status" value="2"/>
</dbReference>
<keyword evidence="9" id="KW-0411">Iron-sulfur</keyword>
<dbReference type="SUPFAM" id="SSF50022">
    <property type="entry name" value="ISP domain"/>
    <property type="match status" value="1"/>
</dbReference>
<dbReference type="OrthoDB" id="432169at2759"/>
<dbReference type="InterPro" id="IPR036922">
    <property type="entry name" value="Rieske_2Fe-2S_sf"/>
</dbReference>
<name>R7V4F0_CAPTE</name>
<evidence type="ECO:0000256" key="5">
    <source>
        <dbReference type="ARBA" id="ARBA00022723"/>
    </source>
</evidence>
<dbReference type="GO" id="GO:0016651">
    <property type="term" value="F:oxidoreductase activity, acting on NAD(P)H"/>
    <property type="evidence" value="ECO:0007669"/>
    <property type="project" value="TreeGrafter"/>
</dbReference>
<dbReference type="InterPro" id="IPR016156">
    <property type="entry name" value="FAD/NAD-linked_Rdtase_dimer_sf"/>
</dbReference>
<dbReference type="OMA" id="PRCTHYG"/>
<evidence type="ECO:0000313" key="13">
    <source>
        <dbReference type="Proteomes" id="UP000014760"/>
    </source>
</evidence>
<evidence type="ECO:0000256" key="1">
    <source>
        <dbReference type="ARBA" id="ARBA00001974"/>
    </source>
</evidence>
<keyword evidence="13" id="KW-1185">Reference proteome</keyword>
<dbReference type="Pfam" id="PF14759">
    <property type="entry name" value="Reductase_C"/>
    <property type="match status" value="1"/>
</dbReference>
<dbReference type="InterPro" id="IPR023753">
    <property type="entry name" value="FAD/NAD-binding_dom"/>
</dbReference>
<dbReference type="FunCoup" id="R7V4F0">
    <property type="interactions" value="380"/>
</dbReference>
<dbReference type="SUPFAM" id="SSF51905">
    <property type="entry name" value="FAD/NAD(P)-binding domain"/>
    <property type="match status" value="1"/>
</dbReference>